<evidence type="ECO:0000256" key="3">
    <source>
        <dbReference type="ARBA" id="ARBA00023015"/>
    </source>
</evidence>
<dbReference type="Pfam" id="PF11951">
    <property type="entry name" value="Fungal_trans_2"/>
    <property type="match status" value="1"/>
</dbReference>
<protein>
    <submittedName>
        <fullName evidence="7">Uncharacterized protein</fullName>
    </submittedName>
</protein>
<dbReference type="InterPro" id="IPR052360">
    <property type="entry name" value="Transcr_Regulatory_Proteins"/>
</dbReference>
<evidence type="ECO:0000256" key="4">
    <source>
        <dbReference type="ARBA" id="ARBA00023125"/>
    </source>
</evidence>
<dbReference type="OrthoDB" id="2593732at2759"/>
<comment type="caution">
    <text evidence="7">The sequence shown here is derived from an EMBL/GenBank/DDBJ whole genome shotgun (WGS) entry which is preliminary data.</text>
</comment>
<reference evidence="7" key="2">
    <citation type="journal article" date="2023" name="IMA Fungus">
        <title>Comparative genomic study of the Penicillium genus elucidates a diverse pangenome and 15 lateral gene transfer events.</title>
        <authorList>
            <person name="Petersen C."/>
            <person name="Sorensen T."/>
            <person name="Nielsen M.R."/>
            <person name="Sondergaard T.E."/>
            <person name="Sorensen J.L."/>
            <person name="Fitzpatrick D.A."/>
            <person name="Frisvad J.C."/>
            <person name="Nielsen K.L."/>
        </authorList>
    </citation>
    <scope>NUCLEOTIDE SEQUENCE</scope>
    <source>
        <strain evidence="7">IBT 29677</strain>
    </source>
</reference>
<keyword evidence="2" id="KW-0862">Zinc</keyword>
<proteinExistence type="predicted"/>
<evidence type="ECO:0000256" key="6">
    <source>
        <dbReference type="ARBA" id="ARBA00023242"/>
    </source>
</evidence>
<evidence type="ECO:0000313" key="7">
    <source>
        <dbReference type="EMBL" id="KAJ5396393.1"/>
    </source>
</evidence>
<dbReference type="RefSeq" id="XP_056488445.1">
    <property type="nucleotide sequence ID" value="XM_056629143.1"/>
</dbReference>
<keyword evidence="3" id="KW-0805">Transcription regulation</keyword>
<accession>A0A9X0B954</accession>
<keyword evidence="8" id="KW-1185">Reference proteome</keyword>
<evidence type="ECO:0000256" key="1">
    <source>
        <dbReference type="ARBA" id="ARBA00022723"/>
    </source>
</evidence>
<dbReference type="Proteomes" id="UP001147747">
    <property type="component" value="Unassembled WGS sequence"/>
</dbReference>
<keyword evidence="6" id="KW-0539">Nucleus</keyword>
<keyword evidence="1" id="KW-0479">Metal-binding</keyword>
<dbReference type="InterPro" id="IPR021858">
    <property type="entry name" value="Fun_TF"/>
</dbReference>
<dbReference type="EMBL" id="JAPZBU010000006">
    <property type="protein sequence ID" value="KAJ5396393.1"/>
    <property type="molecule type" value="Genomic_DNA"/>
</dbReference>
<dbReference type="GO" id="GO:0003677">
    <property type="term" value="F:DNA binding"/>
    <property type="evidence" value="ECO:0007669"/>
    <property type="project" value="UniProtKB-KW"/>
</dbReference>
<dbReference type="GeneID" id="81368123"/>
<name>A0A9X0B954_9EURO</name>
<evidence type="ECO:0000256" key="2">
    <source>
        <dbReference type="ARBA" id="ARBA00022833"/>
    </source>
</evidence>
<keyword evidence="5" id="KW-0804">Transcription</keyword>
<keyword evidence="4" id="KW-0238">DNA-binding</keyword>
<organism evidence="7 8">
    <name type="scientific">Penicillium cosmopolitanum</name>
    <dbReference type="NCBI Taxonomy" id="1131564"/>
    <lineage>
        <taxon>Eukaryota</taxon>
        <taxon>Fungi</taxon>
        <taxon>Dikarya</taxon>
        <taxon>Ascomycota</taxon>
        <taxon>Pezizomycotina</taxon>
        <taxon>Eurotiomycetes</taxon>
        <taxon>Eurotiomycetidae</taxon>
        <taxon>Eurotiales</taxon>
        <taxon>Aspergillaceae</taxon>
        <taxon>Penicillium</taxon>
    </lineage>
</organism>
<sequence>RGTDLWPRQGSSNSLALFNQPDCKERKGQTSDPRSCISAPLAHASQINLTYQERWFLDFFRRVTSHTNATYFNKAFWGMLVHQASEIQPAVRHAAIGIGSLHWGGMMKTAAAGQITSFSLRQCSKSLEHLRQNLTADIGRRPRMETVLVSCGILLAFAFSQGDAKAGGCHLRAGYELLQKWQKVKMDKSPFLPNSLGLAVPLDLEPGSKSYSYPLQLAAEYQLDVLIETPEEACGSLLILGWLALQMKPQLSTGTFAESTPSAVLKRLQNWKHLILQRGQSQARRDTIAILDIWSEVLLIKSLTDGRLWECEMRYDDYSSHFLRTIQQGKRFMAQRSLQDSWVRSGVVAPLFFCAFKCRDWVIRREALHLLSGCGSEQGIWSISKPSLVLDRLIKIETRDCQSWETIPESARIDAVRVEFLSGETKFALTGRASPAHLCTE</sequence>
<dbReference type="GO" id="GO:0046872">
    <property type="term" value="F:metal ion binding"/>
    <property type="evidence" value="ECO:0007669"/>
    <property type="project" value="UniProtKB-KW"/>
</dbReference>
<gene>
    <name evidence="7" type="ORF">N7509_004506</name>
</gene>
<evidence type="ECO:0000313" key="8">
    <source>
        <dbReference type="Proteomes" id="UP001147747"/>
    </source>
</evidence>
<reference evidence="7" key="1">
    <citation type="submission" date="2022-12" db="EMBL/GenBank/DDBJ databases">
        <authorList>
            <person name="Petersen C."/>
        </authorList>
    </citation>
    <scope>NUCLEOTIDE SEQUENCE</scope>
    <source>
        <strain evidence="7">IBT 29677</strain>
    </source>
</reference>
<dbReference type="PANTHER" id="PTHR36206:SF12">
    <property type="entry name" value="ASPERCRYPTIN BIOSYNTHESIS CLUSTER-SPECIFIC TRANSCRIPTION REGULATOR ATNN-RELATED"/>
    <property type="match status" value="1"/>
</dbReference>
<feature type="non-terminal residue" evidence="7">
    <location>
        <position position="1"/>
    </location>
</feature>
<dbReference type="PANTHER" id="PTHR36206">
    <property type="entry name" value="ASPERCRYPTIN BIOSYNTHESIS CLUSTER-SPECIFIC TRANSCRIPTION REGULATOR ATNN-RELATED"/>
    <property type="match status" value="1"/>
</dbReference>
<evidence type="ECO:0000256" key="5">
    <source>
        <dbReference type="ARBA" id="ARBA00023163"/>
    </source>
</evidence>
<dbReference type="AlphaFoldDB" id="A0A9X0B954"/>